<name>A0A3B1D1T6_9ZZZZ</name>
<dbReference type="AlphaFoldDB" id="A0A3B1D1T6"/>
<accession>A0A3B1D1T6</accession>
<proteinExistence type="predicted"/>
<organism evidence="1">
    <name type="scientific">hydrothermal vent metagenome</name>
    <dbReference type="NCBI Taxonomy" id="652676"/>
    <lineage>
        <taxon>unclassified sequences</taxon>
        <taxon>metagenomes</taxon>
        <taxon>ecological metagenomes</taxon>
    </lineage>
</organism>
<dbReference type="EMBL" id="UOGE01000078">
    <property type="protein sequence ID" value="VAX22677.1"/>
    <property type="molecule type" value="Genomic_DNA"/>
</dbReference>
<protein>
    <recommendedName>
        <fullName evidence="2">FlgN protein</fullName>
    </recommendedName>
</protein>
<evidence type="ECO:0000313" key="1">
    <source>
        <dbReference type="EMBL" id="VAX22677.1"/>
    </source>
</evidence>
<gene>
    <name evidence="1" type="ORF">MNBD_NITROSPINAE02-1890</name>
</gene>
<sequence length="147" mass="16564">MRNDDLSLLLELMKGQKSLYEELLRLAMALDDLLDSSKGPDELAPVISERDDLLVKIKKGDGEVSQFLSRPGREKLLESDEPTALVEELKRLIKNVIKVDAACEVKLGDAQDAVQSEFSKVMKTRKDMGLYGFNKKPVFAKFIDLKH</sequence>
<reference evidence="1" key="1">
    <citation type="submission" date="2018-06" db="EMBL/GenBank/DDBJ databases">
        <authorList>
            <person name="Zhirakovskaya E."/>
        </authorList>
    </citation>
    <scope>NUCLEOTIDE SEQUENCE</scope>
</reference>
<evidence type="ECO:0008006" key="2">
    <source>
        <dbReference type="Google" id="ProtNLM"/>
    </source>
</evidence>